<proteinExistence type="predicted"/>
<sequence length="253" mass="28844">MRIRREKLFLNYNLLESTPTQRRKVIESQMSLIFLRSDGYQHEYFIAAAAFLGLKFCRRKDIAPSHFEFTQRIIKQFLHLRLIRHSVVHAAGVAFITLVGKLHLKRAHDVCVILISNRVFQVIALTSDVVPKSARRSLGFLGYDKSAVGKILLPIPTIESIVLGIKHVSLKDNSPLLLLCIAAKIFHIESYFVKCLKQWCSTGVPREMLLNIENSVFGEVAEVVVVVNSNCYEICLNLENVQLRVENLIKDFP</sequence>
<dbReference type="AlphaFoldDB" id="A0A6G0SYI4"/>
<name>A0A6G0SYI4_APHGL</name>
<organism evidence="1 2">
    <name type="scientific">Aphis glycines</name>
    <name type="common">Soybean aphid</name>
    <dbReference type="NCBI Taxonomy" id="307491"/>
    <lineage>
        <taxon>Eukaryota</taxon>
        <taxon>Metazoa</taxon>
        <taxon>Ecdysozoa</taxon>
        <taxon>Arthropoda</taxon>
        <taxon>Hexapoda</taxon>
        <taxon>Insecta</taxon>
        <taxon>Pterygota</taxon>
        <taxon>Neoptera</taxon>
        <taxon>Paraneoptera</taxon>
        <taxon>Hemiptera</taxon>
        <taxon>Sternorrhyncha</taxon>
        <taxon>Aphidomorpha</taxon>
        <taxon>Aphidoidea</taxon>
        <taxon>Aphididae</taxon>
        <taxon>Aphidini</taxon>
        <taxon>Aphis</taxon>
        <taxon>Aphis</taxon>
    </lineage>
</organism>
<dbReference type="EMBL" id="VYZN01000079">
    <property type="protein sequence ID" value="KAE9523460.1"/>
    <property type="molecule type" value="Genomic_DNA"/>
</dbReference>
<protein>
    <submittedName>
        <fullName evidence="1">Uncharacterized protein</fullName>
    </submittedName>
</protein>
<gene>
    <name evidence="1" type="ORF">AGLY_016012</name>
</gene>
<accession>A0A6G0SYI4</accession>
<reference evidence="1 2" key="1">
    <citation type="submission" date="2019-08" db="EMBL/GenBank/DDBJ databases">
        <title>The genome of the soybean aphid Biotype 1, its phylome, world population structure and adaptation to the North American continent.</title>
        <authorList>
            <person name="Giordano R."/>
            <person name="Donthu R.K."/>
            <person name="Hernandez A.G."/>
            <person name="Wright C.L."/>
            <person name="Zimin A.V."/>
        </authorList>
    </citation>
    <scope>NUCLEOTIDE SEQUENCE [LARGE SCALE GENOMIC DNA]</scope>
    <source>
        <tissue evidence="1">Whole aphids</tissue>
    </source>
</reference>
<comment type="caution">
    <text evidence="1">The sequence shown here is derived from an EMBL/GenBank/DDBJ whole genome shotgun (WGS) entry which is preliminary data.</text>
</comment>
<evidence type="ECO:0000313" key="2">
    <source>
        <dbReference type="Proteomes" id="UP000475862"/>
    </source>
</evidence>
<evidence type="ECO:0000313" key="1">
    <source>
        <dbReference type="EMBL" id="KAE9523460.1"/>
    </source>
</evidence>
<dbReference type="Proteomes" id="UP000475862">
    <property type="component" value="Unassembled WGS sequence"/>
</dbReference>
<keyword evidence="2" id="KW-1185">Reference proteome</keyword>